<comment type="caution">
    <text evidence="2">The sequence shown here is derived from an EMBL/GenBank/DDBJ whole genome shotgun (WGS) entry which is preliminary data.</text>
</comment>
<evidence type="ECO:0008006" key="4">
    <source>
        <dbReference type="Google" id="ProtNLM"/>
    </source>
</evidence>
<proteinExistence type="predicted"/>
<dbReference type="NCBIfam" id="NF035944">
    <property type="entry name" value="PEPxxWA-CTERM"/>
    <property type="match status" value="1"/>
</dbReference>
<gene>
    <name evidence="2" type="ORF">GGQ80_002799</name>
</gene>
<protein>
    <recommendedName>
        <fullName evidence="4">PEP-CTERM protein-sorting domain-containing protein</fullName>
    </recommendedName>
</protein>
<dbReference type="Proteomes" id="UP000529795">
    <property type="component" value="Unassembled WGS sequence"/>
</dbReference>
<dbReference type="AlphaFoldDB" id="A0A840F6I6"/>
<accession>A0A840F6I6</accession>
<dbReference type="EMBL" id="JACIEV010000008">
    <property type="protein sequence ID" value="MBB4154883.1"/>
    <property type="molecule type" value="Genomic_DNA"/>
</dbReference>
<dbReference type="RefSeq" id="WP_246347091.1">
    <property type="nucleotide sequence ID" value="NZ_JACIEV010000008.1"/>
</dbReference>
<organism evidence="2 3">
    <name type="scientific">Sphingomonas jinjuensis</name>
    <dbReference type="NCBI Taxonomy" id="535907"/>
    <lineage>
        <taxon>Bacteria</taxon>
        <taxon>Pseudomonadati</taxon>
        <taxon>Pseudomonadota</taxon>
        <taxon>Alphaproteobacteria</taxon>
        <taxon>Sphingomonadales</taxon>
        <taxon>Sphingomonadaceae</taxon>
        <taxon>Sphingomonas</taxon>
    </lineage>
</organism>
<reference evidence="2 3" key="1">
    <citation type="submission" date="2020-08" db="EMBL/GenBank/DDBJ databases">
        <title>Genomic Encyclopedia of Type Strains, Phase IV (KMG-IV): sequencing the most valuable type-strain genomes for metagenomic binning, comparative biology and taxonomic classification.</title>
        <authorList>
            <person name="Goeker M."/>
        </authorList>
    </citation>
    <scope>NUCLEOTIDE SEQUENCE [LARGE SCALE GENOMIC DNA]</scope>
    <source>
        <strain evidence="2 3">YC6723</strain>
    </source>
</reference>
<name>A0A840F6I6_9SPHN</name>
<keyword evidence="3" id="KW-1185">Reference proteome</keyword>
<evidence type="ECO:0000313" key="3">
    <source>
        <dbReference type="Proteomes" id="UP000529795"/>
    </source>
</evidence>
<sequence length="256" mass="27035">MRGLALAIIGLMGFLCPTSVFAATTINFTGVSSRGAASLVRSGVDTVTYSLEDRSVDRVSGSVTIDFASVTPTVISGIRPFYFYTSDSPSFISFNFDGGRVQPITSGAAIGGVVTIAIEPDLRTVEIVISARNFQRATGAPLVETTRVIDRQLYLELTGTLADPFDAQRGFTLSRVDTATYDAINSDQTVVYDNGAVLGRSGFDIYSKGNITTVNGLTVGALPEPVAWAMLLIGFGMTGAALRHRGRKVAATVGSR</sequence>
<feature type="signal peptide" evidence="1">
    <location>
        <begin position="1"/>
        <end position="22"/>
    </location>
</feature>
<feature type="chain" id="PRO_5032872736" description="PEP-CTERM protein-sorting domain-containing protein" evidence="1">
    <location>
        <begin position="23"/>
        <end position="256"/>
    </location>
</feature>
<evidence type="ECO:0000313" key="2">
    <source>
        <dbReference type="EMBL" id="MBB4154883.1"/>
    </source>
</evidence>
<evidence type="ECO:0000256" key="1">
    <source>
        <dbReference type="SAM" id="SignalP"/>
    </source>
</evidence>
<keyword evidence="1" id="KW-0732">Signal</keyword>